<sequence length="108" mass="13420">MGESLEKYKIVGCGWIDEYLSRLGTEEFCKFEARVYSALEKLGINKFYDITDVQPENQELFIKFCCLYIYRHPEYEFNEDFTQIWRKESYEQWEMETRRRMLRARKRR</sequence>
<dbReference type="EMBL" id="BK014874">
    <property type="protein sequence ID" value="DAD79848.1"/>
    <property type="molecule type" value="Genomic_DNA"/>
</dbReference>
<accession>A0A8S5MCF4</accession>
<evidence type="ECO:0000313" key="1">
    <source>
        <dbReference type="EMBL" id="DAD79848.1"/>
    </source>
</evidence>
<name>A0A8S5MCF4_9CAUD</name>
<proteinExistence type="predicted"/>
<reference evidence="1" key="1">
    <citation type="journal article" date="2021" name="Proc. Natl. Acad. Sci. U.S.A.">
        <title>A Catalog of Tens of Thousands of Viruses from Human Metagenomes Reveals Hidden Associations with Chronic Diseases.</title>
        <authorList>
            <person name="Tisza M.J."/>
            <person name="Buck C.B."/>
        </authorList>
    </citation>
    <scope>NUCLEOTIDE SEQUENCE</scope>
    <source>
        <strain evidence="1">CthrG7</strain>
    </source>
</reference>
<organism evidence="1">
    <name type="scientific">Siphoviridae sp. cthrG7</name>
    <dbReference type="NCBI Taxonomy" id="2826428"/>
    <lineage>
        <taxon>Viruses</taxon>
        <taxon>Duplodnaviria</taxon>
        <taxon>Heunggongvirae</taxon>
        <taxon>Uroviricota</taxon>
        <taxon>Caudoviricetes</taxon>
    </lineage>
</organism>
<protein>
    <submittedName>
        <fullName evidence="1">Uncharacterized protein</fullName>
    </submittedName>
</protein>